<name>A0A0R0F335_SOYBN</name>
<dbReference type="InParanoid" id="A0A0R0F335"/>
<gene>
    <name evidence="1" type="ORF">GLYMA_18G232600</name>
</gene>
<keyword evidence="3" id="KW-1185">Reference proteome</keyword>
<dbReference type="EMBL" id="CM000851">
    <property type="protein sequence ID" value="KRH00733.1"/>
    <property type="molecule type" value="Genomic_DNA"/>
</dbReference>
<protein>
    <submittedName>
        <fullName evidence="1 2">Uncharacterized protein</fullName>
    </submittedName>
</protein>
<sequence length="68" mass="7860">MPIALFAIRISSWIVHIKGVSSTFPCKEAKQWSVCRCNITRINPFILITRAKMNIRWLCRIKIGTRNG</sequence>
<dbReference type="Gramene" id="KRH00733">
    <property type="protein sequence ID" value="KRH00733"/>
    <property type="gene ID" value="GLYMA_18G232600"/>
</dbReference>
<evidence type="ECO:0000313" key="1">
    <source>
        <dbReference type="EMBL" id="KRH00733.1"/>
    </source>
</evidence>
<accession>A0A0R0F335</accession>
<reference evidence="1" key="3">
    <citation type="submission" date="2018-07" db="EMBL/GenBank/DDBJ databases">
        <title>WGS assembly of Glycine max.</title>
        <authorList>
            <person name="Schmutz J."/>
            <person name="Cannon S."/>
            <person name="Schlueter J."/>
            <person name="Ma J."/>
            <person name="Mitros T."/>
            <person name="Nelson W."/>
            <person name="Hyten D."/>
            <person name="Song Q."/>
            <person name="Thelen J."/>
            <person name="Cheng J."/>
            <person name="Xu D."/>
            <person name="Hellsten U."/>
            <person name="May G."/>
            <person name="Yu Y."/>
            <person name="Sakurai T."/>
            <person name="Umezawa T."/>
            <person name="Bhattacharyya M."/>
            <person name="Sandhu D."/>
            <person name="Valliyodan B."/>
            <person name="Lindquist E."/>
            <person name="Peto M."/>
            <person name="Grant D."/>
            <person name="Shu S."/>
            <person name="Goodstein D."/>
            <person name="Barry K."/>
            <person name="Futrell-Griggs M."/>
            <person name="Abernathy B."/>
            <person name="Du J."/>
            <person name="Tian Z."/>
            <person name="Zhu L."/>
            <person name="Gill N."/>
            <person name="Joshi T."/>
            <person name="Libault M."/>
            <person name="Sethuraman A."/>
            <person name="Zhang X."/>
            <person name="Shinozaki K."/>
            <person name="Nguyen H."/>
            <person name="Wing R."/>
            <person name="Cregan P."/>
            <person name="Specht J."/>
            <person name="Grimwood J."/>
            <person name="Rokhsar D."/>
            <person name="Stacey G."/>
            <person name="Shoemaker R."/>
            <person name="Jackson S."/>
        </authorList>
    </citation>
    <scope>NUCLEOTIDE SEQUENCE</scope>
    <source>
        <tissue evidence="1">Callus</tissue>
    </source>
</reference>
<evidence type="ECO:0000313" key="3">
    <source>
        <dbReference type="Proteomes" id="UP000008827"/>
    </source>
</evidence>
<evidence type="ECO:0000313" key="2">
    <source>
        <dbReference type="EnsemblPlants" id="KRH00733"/>
    </source>
</evidence>
<organism evidence="1">
    <name type="scientific">Glycine max</name>
    <name type="common">Soybean</name>
    <name type="synonym">Glycine hispida</name>
    <dbReference type="NCBI Taxonomy" id="3847"/>
    <lineage>
        <taxon>Eukaryota</taxon>
        <taxon>Viridiplantae</taxon>
        <taxon>Streptophyta</taxon>
        <taxon>Embryophyta</taxon>
        <taxon>Tracheophyta</taxon>
        <taxon>Spermatophyta</taxon>
        <taxon>Magnoliopsida</taxon>
        <taxon>eudicotyledons</taxon>
        <taxon>Gunneridae</taxon>
        <taxon>Pentapetalae</taxon>
        <taxon>rosids</taxon>
        <taxon>fabids</taxon>
        <taxon>Fabales</taxon>
        <taxon>Fabaceae</taxon>
        <taxon>Papilionoideae</taxon>
        <taxon>50 kb inversion clade</taxon>
        <taxon>NPAAA clade</taxon>
        <taxon>indigoferoid/millettioid clade</taxon>
        <taxon>Phaseoleae</taxon>
        <taxon>Glycine</taxon>
        <taxon>Glycine subgen. Soja</taxon>
    </lineage>
</organism>
<dbReference type="AlphaFoldDB" id="A0A0R0F335"/>
<proteinExistence type="predicted"/>
<reference evidence="2" key="2">
    <citation type="submission" date="2018-02" db="UniProtKB">
        <authorList>
            <consortium name="EnsemblPlants"/>
        </authorList>
    </citation>
    <scope>IDENTIFICATION</scope>
    <source>
        <strain evidence="2">Williams 82</strain>
    </source>
</reference>
<reference evidence="1 2" key="1">
    <citation type="journal article" date="2010" name="Nature">
        <title>Genome sequence of the palaeopolyploid soybean.</title>
        <authorList>
            <person name="Schmutz J."/>
            <person name="Cannon S.B."/>
            <person name="Schlueter J."/>
            <person name="Ma J."/>
            <person name="Mitros T."/>
            <person name="Nelson W."/>
            <person name="Hyten D.L."/>
            <person name="Song Q."/>
            <person name="Thelen J.J."/>
            <person name="Cheng J."/>
            <person name="Xu D."/>
            <person name="Hellsten U."/>
            <person name="May G.D."/>
            <person name="Yu Y."/>
            <person name="Sakurai T."/>
            <person name="Umezawa T."/>
            <person name="Bhattacharyya M.K."/>
            <person name="Sandhu D."/>
            <person name="Valliyodan B."/>
            <person name="Lindquist E."/>
            <person name="Peto M."/>
            <person name="Grant D."/>
            <person name="Shu S."/>
            <person name="Goodstein D."/>
            <person name="Barry K."/>
            <person name="Futrell-Griggs M."/>
            <person name="Abernathy B."/>
            <person name="Du J."/>
            <person name="Tian Z."/>
            <person name="Zhu L."/>
            <person name="Gill N."/>
            <person name="Joshi T."/>
            <person name="Libault M."/>
            <person name="Sethuraman A."/>
            <person name="Zhang X.-C."/>
            <person name="Shinozaki K."/>
            <person name="Nguyen H.T."/>
            <person name="Wing R.A."/>
            <person name="Cregan P."/>
            <person name="Specht J."/>
            <person name="Grimwood J."/>
            <person name="Rokhsar D."/>
            <person name="Stacey G."/>
            <person name="Shoemaker R.C."/>
            <person name="Jackson S.A."/>
        </authorList>
    </citation>
    <scope>NUCLEOTIDE SEQUENCE</scope>
    <source>
        <strain evidence="2">cv. Williams 82</strain>
        <tissue evidence="1">Callus</tissue>
    </source>
</reference>
<dbReference type="EnsemblPlants" id="KRH00733">
    <property type="protein sequence ID" value="KRH00733"/>
    <property type="gene ID" value="GLYMA_18G232600"/>
</dbReference>
<dbReference type="Proteomes" id="UP000008827">
    <property type="component" value="Chromosome 18"/>
</dbReference>